<gene>
    <name evidence="2" type="ORF">PS645_01380</name>
</gene>
<evidence type="ECO:0000313" key="2">
    <source>
        <dbReference type="EMBL" id="VVM63298.1"/>
    </source>
</evidence>
<protein>
    <submittedName>
        <fullName evidence="2">Uncharacterized protein</fullName>
    </submittedName>
</protein>
<dbReference type="Proteomes" id="UP000325607">
    <property type="component" value="Unassembled WGS sequence"/>
</dbReference>
<sequence length="31" mass="3245">MSATIKPRGPQAKPTAEMLKNTADDDEDAAA</sequence>
<reference evidence="2 3" key="1">
    <citation type="submission" date="2019-09" db="EMBL/GenBank/DDBJ databases">
        <authorList>
            <person name="Chandra G."/>
            <person name="Truman W A."/>
        </authorList>
    </citation>
    <scope>NUCLEOTIDE SEQUENCE [LARGE SCALE GENOMIC DNA]</scope>
    <source>
        <strain evidence="2">PS645</strain>
    </source>
</reference>
<feature type="region of interest" description="Disordered" evidence="1">
    <location>
        <begin position="1"/>
        <end position="31"/>
    </location>
</feature>
<proteinExistence type="predicted"/>
<organism evidence="2 3">
    <name type="scientific">Pseudomonas fluorescens</name>
    <dbReference type="NCBI Taxonomy" id="294"/>
    <lineage>
        <taxon>Bacteria</taxon>
        <taxon>Pseudomonadati</taxon>
        <taxon>Pseudomonadota</taxon>
        <taxon>Gammaproteobacteria</taxon>
        <taxon>Pseudomonadales</taxon>
        <taxon>Pseudomonadaceae</taxon>
        <taxon>Pseudomonas</taxon>
    </lineage>
</organism>
<evidence type="ECO:0000313" key="3">
    <source>
        <dbReference type="Proteomes" id="UP000325607"/>
    </source>
</evidence>
<accession>A0A5E6RGN9</accession>
<name>A0A5E6RGN9_PSEFL</name>
<dbReference type="EMBL" id="CABVGX010000008">
    <property type="protein sequence ID" value="VVM63298.1"/>
    <property type="molecule type" value="Genomic_DNA"/>
</dbReference>
<evidence type="ECO:0000256" key="1">
    <source>
        <dbReference type="SAM" id="MobiDB-lite"/>
    </source>
</evidence>
<dbReference type="AlphaFoldDB" id="A0A5E6RGN9"/>